<keyword evidence="9" id="KW-1185">Reference proteome</keyword>
<accession>A0A3L7AII7</accession>
<comment type="subcellular location">
    <subcellularLocation>
        <location evidence="1">Cell envelope</location>
    </subcellularLocation>
</comment>
<evidence type="ECO:0000256" key="5">
    <source>
        <dbReference type="SAM" id="MobiDB-lite"/>
    </source>
</evidence>
<organism evidence="8 9">
    <name type="scientific">Mycetocola lacteus</name>
    <dbReference type="NCBI Taxonomy" id="76637"/>
    <lineage>
        <taxon>Bacteria</taxon>
        <taxon>Bacillati</taxon>
        <taxon>Actinomycetota</taxon>
        <taxon>Actinomycetes</taxon>
        <taxon>Micrococcales</taxon>
        <taxon>Microbacteriaceae</taxon>
        <taxon>Mycetocola</taxon>
    </lineage>
</organism>
<protein>
    <submittedName>
        <fullName evidence="8">Copper resistance protein CopC</fullName>
    </submittedName>
</protein>
<dbReference type="RefSeq" id="WP_121689406.1">
    <property type="nucleotide sequence ID" value="NZ_RCUY01000015.1"/>
</dbReference>
<dbReference type="PANTHER" id="PTHR34820:SF4">
    <property type="entry name" value="INNER MEMBRANE PROTEIN YEBZ"/>
    <property type="match status" value="1"/>
</dbReference>
<evidence type="ECO:0000256" key="1">
    <source>
        <dbReference type="ARBA" id="ARBA00004196"/>
    </source>
</evidence>
<reference evidence="8 9" key="1">
    <citation type="submission" date="2018-10" db="EMBL/GenBank/DDBJ databases">
        <authorList>
            <person name="Li J."/>
        </authorList>
    </citation>
    <scope>NUCLEOTIDE SEQUENCE [LARGE SCALE GENOMIC DNA]</scope>
    <source>
        <strain evidence="8 9">JCM 11654</strain>
    </source>
</reference>
<sequence>MLTTHSAAGPPRRARLALLLGTLVTVLSAGILLPAHQASAHDQILSSDPAPNATLTVAPENVTLTFSATILGVGTKVLVTDAAGTDWVEGEPTSAGAVATAPLRPGMPNGALTIAWRVVSSDGHPISGTIPFTLNAPAAGGTEGSAAPSAPAVVTPQESAAAQPSAAPTATVSAEDGGSFGPDSPLRYVVIGIGGALVAAIIFLVVRLIITRKRPDNTPTDDPISTKENNS</sequence>
<dbReference type="Gene3D" id="2.60.40.1220">
    <property type="match status" value="1"/>
</dbReference>
<evidence type="ECO:0000313" key="9">
    <source>
        <dbReference type="Proteomes" id="UP000269438"/>
    </source>
</evidence>
<gene>
    <name evidence="8" type="ORF">D9V34_15640</name>
</gene>
<dbReference type="Proteomes" id="UP000269438">
    <property type="component" value="Unassembled WGS sequence"/>
</dbReference>
<feature type="compositionally biased region" description="Low complexity" evidence="5">
    <location>
        <begin position="145"/>
        <end position="175"/>
    </location>
</feature>
<keyword evidence="4" id="KW-0186">Copper</keyword>
<evidence type="ECO:0000256" key="2">
    <source>
        <dbReference type="ARBA" id="ARBA00022723"/>
    </source>
</evidence>
<keyword evidence="6" id="KW-0472">Membrane</keyword>
<keyword evidence="2" id="KW-0479">Metal-binding</keyword>
<keyword evidence="6" id="KW-0812">Transmembrane</keyword>
<name>A0A3L7AII7_9MICO</name>
<keyword evidence="6" id="KW-1133">Transmembrane helix</keyword>
<keyword evidence="3" id="KW-0732">Signal</keyword>
<evidence type="ECO:0000256" key="3">
    <source>
        <dbReference type="ARBA" id="ARBA00022729"/>
    </source>
</evidence>
<dbReference type="Pfam" id="PF04234">
    <property type="entry name" value="CopC"/>
    <property type="match status" value="1"/>
</dbReference>
<dbReference type="InterPro" id="IPR014755">
    <property type="entry name" value="Cu-Rt/internalin_Ig-like"/>
</dbReference>
<dbReference type="OrthoDB" id="5242236at2"/>
<dbReference type="GO" id="GO:0042597">
    <property type="term" value="C:periplasmic space"/>
    <property type="evidence" value="ECO:0007669"/>
    <property type="project" value="InterPro"/>
</dbReference>
<dbReference type="GO" id="GO:0006825">
    <property type="term" value="P:copper ion transport"/>
    <property type="evidence" value="ECO:0007669"/>
    <property type="project" value="InterPro"/>
</dbReference>
<evidence type="ECO:0000256" key="6">
    <source>
        <dbReference type="SAM" id="Phobius"/>
    </source>
</evidence>
<comment type="caution">
    <text evidence="8">The sequence shown here is derived from an EMBL/GenBank/DDBJ whole genome shotgun (WGS) entry which is preliminary data.</text>
</comment>
<feature type="domain" description="CopC" evidence="7">
    <location>
        <begin position="41"/>
        <end position="134"/>
    </location>
</feature>
<dbReference type="InterPro" id="IPR032694">
    <property type="entry name" value="CopC/D"/>
</dbReference>
<dbReference type="PANTHER" id="PTHR34820">
    <property type="entry name" value="INNER MEMBRANE PROTEIN YEBZ"/>
    <property type="match status" value="1"/>
</dbReference>
<dbReference type="GO" id="GO:0005886">
    <property type="term" value="C:plasma membrane"/>
    <property type="evidence" value="ECO:0007669"/>
    <property type="project" value="TreeGrafter"/>
</dbReference>
<dbReference type="InterPro" id="IPR007348">
    <property type="entry name" value="CopC_dom"/>
</dbReference>
<evidence type="ECO:0000259" key="7">
    <source>
        <dbReference type="Pfam" id="PF04234"/>
    </source>
</evidence>
<dbReference type="GO" id="GO:0030313">
    <property type="term" value="C:cell envelope"/>
    <property type="evidence" value="ECO:0007669"/>
    <property type="project" value="UniProtKB-SubCell"/>
</dbReference>
<proteinExistence type="predicted"/>
<dbReference type="AlphaFoldDB" id="A0A3L7AII7"/>
<evidence type="ECO:0000256" key="4">
    <source>
        <dbReference type="ARBA" id="ARBA00023008"/>
    </source>
</evidence>
<dbReference type="GO" id="GO:0046688">
    <property type="term" value="P:response to copper ion"/>
    <property type="evidence" value="ECO:0007669"/>
    <property type="project" value="InterPro"/>
</dbReference>
<feature type="transmembrane region" description="Helical" evidence="6">
    <location>
        <begin position="188"/>
        <end position="210"/>
    </location>
</feature>
<dbReference type="SUPFAM" id="SSF81296">
    <property type="entry name" value="E set domains"/>
    <property type="match status" value="1"/>
</dbReference>
<dbReference type="GO" id="GO:0005507">
    <property type="term" value="F:copper ion binding"/>
    <property type="evidence" value="ECO:0007669"/>
    <property type="project" value="InterPro"/>
</dbReference>
<dbReference type="EMBL" id="RCUY01000015">
    <property type="protein sequence ID" value="RLP79232.1"/>
    <property type="molecule type" value="Genomic_DNA"/>
</dbReference>
<dbReference type="InterPro" id="IPR014756">
    <property type="entry name" value="Ig_E-set"/>
</dbReference>
<evidence type="ECO:0000313" key="8">
    <source>
        <dbReference type="EMBL" id="RLP79232.1"/>
    </source>
</evidence>
<feature type="region of interest" description="Disordered" evidence="5">
    <location>
        <begin position="141"/>
        <end position="178"/>
    </location>
</feature>